<dbReference type="STRING" id="30522.A0A4W2I9T7"/>
<dbReference type="Gene3D" id="1.20.5.1160">
    <property type="entry name" value="Vasodilator-stimulated phosphoprotein"/>
    <property type="match status" value="1"/>
</dbReference>
<feature type="compositionally biased region" description="Polar residues" evidence="5">
    <location>
        <begin position="1302"/>
        <end position="1316"/>
    </location>
</feature>
<feature type="compositionally biased region" description="Basic and acidic residues" evidence="5">
    <location>
        <begin position="613"/>
        <end position="645"/>
    </location>
</feature>
<dbReference type="Proteomes" id="UP000314981">
    <property type="component" value="Chromosome 21"/>
</dbReference>
<dbReference type="Proteomes" id="UP000429181">
    <property type="component" value="Chromosome 21"/>
</dbReference>
<dbReference type="InterPro" id="IPR018039">
    <property type="entry name" value="IF_conserved"/>
</dbReference>
<sequence length="1624" mass="178588">MPPGGAAWPRCPLEPRPDWLEAAPTPARRADQEPRRAGSRPSLRASGAATGPGRRGGGDKTGFGGKQAAGGAPHPSKMLSWRLHTGPEKAELQELNARLYDYVCRVRELERENLLLEEELRSRRGQEGLWAEAEARCTEEARGLRRQLDELSWATALAQGERDALRRELRELQLLGEETRAARGRLDAELDSQRRELQEELAARAALEALLGRLQAERRGLDAARERDVRELRARAAGLTLRYRGRVAGPAAPPLRLRELHEDCALLVTEAWRETVQRYEDEVRELEEALRRGRESRREAEEETRLCAQEAEALRREVLELEQLRALLEEELLRVREASELQAEERQREIAYLEDEKAALTLAMADRLRDYQDLVQVKTGLSLEVATYRALLEGESNPEILIVECIENMPQEFREKSYQYTTSVLQKENERNLFPRQKAPPASFRQSLAPRSQTPVRSDARRDVLGSGYSSFTTAWQENAYQKTASGQTNFRTFSPTPGLLRNTEAQLKTFPERPRTEGTKAPPASSAKESAAAAEPYQERRAEEAAAASEGTWSNERTVIWGKKTEAKATKEQERNRPGTIQTKREEKMFDSKEKASEERNLRWEELTKLDKEARKRESEQMREKAREKESLKEESVKGREIPIRLEASQDSTAKVAPQDLQTPLKEDAGDGTGRGVETREAGFTLGASDTTASLKGGSMTETIAENIVSSILKQFTHSPEAEASAESFPDTKVTYVDRKEVPGDRKAKTEIVVESKLTEEIDISDEAGLDYLLSKDAKEVELKGKSAERLIGDVIRLGLKGKEGRAKVVNVEIIEEPMSYVSSEKEDEFSTPFEVEEIDDVSPSSRGLVEEREEAVYGESDVTCSGDAGQEARRPQESVTHVEEVTEAGDLEGEQSYFVSTPDEHPGAPEREEGSVYGQIHIEEESTIRYSWQDEIVPGSRRRVRRDDVPGEKVVKPVDVPEVPLEGDTASAPWKEQTRSGEFHAKPIVIEKEIKIPHEFHTSIKEGSKEPRHQLVEVIEQLEENLPERMKEELSALTREGQGGPAGVSFDVKKVQSAGSGAVTLVAEVNLSQTVDADQLDLEELSKDEAGEIEKAVESVVRDSLARRRSPGPGSPEAEAGGGFRRWATQELYSSSAGEADAGLASPPGPVSATVEVTSPTGFVHAHVLEDVSQSGGRVQIASPGMWRTEQVSAEGRAAQAVEVSAEGQASWAEGSAGTSRSARLITLGARQSPVSTEVIFPGPDAACPEAGGTEEPGPAELPTEPPRFGRHSPFGSQQFYAQREVIFQAPVSGVGKAGDSSQAEESAGTQTSVKHLQLGTREGLTEQTQLTAPLSGAVELGVREASVLMEAWSGDGTSIRHVTIGPQRHQATEPIVPPPLEFSDSESSTHREGSADETLATSSYTVGRNILVTEKSTFQRAVSESPQEASAEDMSGNEVTSGVSRSFRHIQLGPAEAKTSEHIVFHGPISKTFALAGSVDSPEVSEVADSGRTLRHVALGPKETSFTFQMDVSNVEATSRWTQEARVLFPAGTEAEAPSVSEPGAWRDASSRNDLAAGVSFQGSAGDRHQAPGERGKEQAEFDKTVQLQRMVDQRSVISDEKKVALLYLDSQEEENEGHWF</sequence>
<dbReference type="GO" id="GO:0042383">
    <property type="term" value="C:sarcolemma"/>
    <property type="evidence" value="ECO:0007669"/>
    <property type="project" value="Ensembl"/>
</dbReference>
<feature type="region of interest" description="Disordered" evidence="5">
    <location>
        <begin position="1099"/>
        <end position="1127"/>
    </location>
</feature>
<dbReference type="PROSITE" id="PS00226">
    <property type="entry name" value="IF_ROD_1"/>
    <property type="match status" value="1"/>
</dbReference>
<feature type="region of interest" description="Disordered" evidence="5">
    <location>
        <begin position="1"/>
        <end position="80"/>
    </location>
</feature>
<feature type="coiled-coil region" evidence="4">
    <location>
        <begin position="155"/>
        <end position="227"/>
    </location>
</feature>
<evidence type="ECO:0000313" key="7">
    <source>
        <dbReference type="Ensembl" id="ENSBIXP00005040632.1"/>
    </source>
</evidence>
<dbReference type="OMA" id="KMLYASE"/>
<dbReference type="PANTHER" id="PTHR47136">
    <property type="entry name" value="SYNEMIN"/>
    <property type="match status" value="1"/>
</dbReference>
<feature type="compositionally biased region" description="Basic and acidic residues" evidence="5">
    <location>
        <begin position="564"/>
        <end position="601"/>
    </location>
</feature>
<accession>A0A4W2I9T7</accession>
<dbReference type="Gene3D" id="1.20.5.170">
    <property type="match status" value="1"/>
</dbReference>
<dbReference type="GeneTree" id="ENSGT00940000159268"/>
<dbReference type="GO" id="GO:0031443">
    <property type="term" value="P:fast-twitch skeletal muscle fiber contraction"/>
    <property type="evidence" value="ECO:0007669"/>
    <property type="project" value="Ensembl"/>
</dbReference>
<feature type="region of interest" description="Disordered" evidence="5">
    <location>
        <begin position="1369"/>
        <end position="1404"/>
    </location>
</feature>
<dbReference type="Ensembl" id="ENSBIXT00000017048.1">
    <property type="protein sequence ID" value="ENSBIXP00000032250.1"/>
    <property type="gene ID" value="ENSBIXG00000014773.1"/>
</dbReference>
<dbReference type="PANTHER" id="PTHR47136:SF1">
    <property type="entry name" value="SYNEMIN"/>
    <property type="match status" value="1"/>
</dbReference>
<dbReference type="PROSITE" id="PS51842">
    <property type="entry name" value="IF_ROD_2"/>
    <property type="match status" value="1"/>
</dbReference>
<keyword evidence="8" id="KW-1185">Reference proteome</keyword>
<keyword evidence="1 3" id="KW-0403">Intermediate filament</keyword>
<evidence type="ECO:0000256" key="4">
    <source>
        <dbReference type="SAM" id="Coils"/>
    </source>
</evidence>
<feature type="compositionally biased region" description="Basic and acidic residues" evidence="5">
    <location>
        <begin position="1099"/>
        <end position="1108"/>
    </location>
</feature>
<feature type="compositionally biased region" description="Gly residues" evidence="5">
    <location>
        <begin position="53"/>
        <end position="68"/>
    </location>
</feature>
<dbReference type="GO" id="GO:0045104">
    <property type="term" value="P:intermediate filament cytoskeleton organization"/>
    <property type="evidence" value="ECO:0007669"/>
    <property type="project" value="InterPro"/>
</dbReference>
<feature type="region of interest" description="Disordered" evidence="5">
    <location>
        <begin position="430"/>
        <end position="462"/>
    </location>
</feature>
<feature type="region of interest" description="Disordered" evidence="5">
    <location>
        <begin position="1565"/>
        <end position="1584"/>
    </location>
</feature>
<dbReference type="GO" id="GO:0008307">
    <property type="term" value="F:structural constituent of muscle"/>
    <property type="evidence" value="ECO:0007669"/>
    <property type="project" value="Ensembl"/>
</dbReference>
<dbReference type="GO" id="GO:0017166">
    <property type="term" value="F:vinculin binding"/>
    <property type="evidence" value="ECO:0007669"/>
    <property type="project" value="Ensembl"/>
</dbReference>
<reference evidence="8 9" key="1">
    <citation type="submission" date="2018-11" db="EMBL/GenBank/DDBJ databases">
        <title>Haplotype-resolved cattle genomes.</title>
        <authorList>
            <person name="Low W.Y."/>
            <person name="Tearle R."/>
            <person name="Bickhart D.M."/>
            <person name="Rosen B.D."/>
            <person name="Koren S."/>
            <person name="Rhie A."/>
            <person name="Hiendleder S."/>
            <person name="Phillippy A.M."/>
            <person name="Smith T.P.L."/>
            <person name="Williams J.L."/>
        </authorList>
    </citation>
    <scope>NUCLEOTIDE SEQUENCE [LARGE SCALE GENOMIC DNA]</scope>
</reference>
<gene>
    <name evidence="7" type="primary">SYNM</name>
</gene>
<feature type="compositionally biased region" description="Polar residues" evidence="5">
    <location>
        <begin position="1422"/>
        <end position="1431"/>
    </location>
</feature>
<feature type="region of interest" description="Disordered" evidence="5">
    <location>
        <begin position="1422"/>
        <end position="1442"/>
    </location>
</feature>
<proteinExistence type="inferred from homology"/>
<feature type="region of interest" description="Disordered" evidence="5">
    <location>
        <begin position="483"/>
        <end position="502"/>
    </location>
</feature>
<evidence type="ECO:0000313" key="8">
    <source>
        <dbReference type="Proteomes" id="UP000314981"/>
    </source>
</evidence>
<dbReference type="InterPro" id="IPR030634">
    <property type="entry name" value="SYNM"/>
</dbReference>
<dbReference type="SMART" id="SM01391">
    <property type="entry name" value="Filament"/>
    <property type="match status" value="1"/>
</dbReference>
<dbReference type="GO" id="GO:0005882">
    <property type="term" value="C:intermediate filament"/>
    <property type="evidence" value="ECO:0007669"/>
    <property type="project" value="UniProtKB-KW"/>
</dbReference>
<name>A0A4W2I9T7_BOBOX</name>
<feature type="compositionally biased region" description="Polar residues" evidence="5">
    <location>
        <begin position="483"/>
        <end position="496"/>
    </location>
</feature>
<feature type="region of interest" description="Disordered" evidence="5">
    <location>
        <begin position="613"/>
        <end position="677"/>
    </location>
</feature>
<feature type="compositionally biased region" description="Basic and acidic residues" evidence="5">
    <location>
        <begin position="1569"/>
        <end position="1584"/>
    </location>
</feature>
<organism evidence="7 9">
    <name type="scientific">Bos indicus x Bos taurus</name>
    <name type="common">Hybrid cattle</name>
    <dbReference type="NCBI Taxonomy" id="30522"/>
    <lineage>
        <taxon>Eukaryota</taxon>
        <taxon>Metazoa</taxon>
        <taxon>Chordata</taxon>
        <taxon>Craniata</taxon>
        <taxon>Vertebrata</taxon>
        <taxon>Euteleostomi</taxon>
        <taxon>Mammalia</taxon>
        <taxon>Eutheria</taxon>
        <taxon>Laurasiatheria</taxon>
        <taxon>Artiodactyla</taxon>
        <taxon>Ruminantia</taxon>
        <taxon>Pecora</taxon>
        <taxon>Bovidae</taxon>
        <taxon>Bovinae</taxon>
        <taxon>Bos</taxon>
    </lineage>
</organism>
<dbReference type="Ensembl" id="ENSBIXT00005033608.1">
    <property type="protein sequence ID" value="ENSBIXP00005040632.1"/>
    <property type="gene ID" value="ENSBIXG00005003996.1"/>
</dbReference>
<evidence type="ECO:0000256" key="5">
    <source>
        <dbReference type="SAM" id="MobiDB-lite"/>
    </source>
</evidence>
<feature type="region of interest" description="Disordered" evidence="5">
    <location>
        <begin position="957"/>
        <end position="981"/>
    </location>
</feature>
<evidence type="ECO:0000256" key="1">
    <source>
        <dbReference type="ARBA" id="ARBA00022754"/>
    </source>
</evidence>
<dbReference type="GO" id="GO:0005200">
    <property type="term" value="F:structural constituent of cytoskeleton"/>
    <property type="evidence" value="ECO:0007669"/>
    <property type="project" value="Ensembl"/>
</dbReference>
<dbReference type="InterPro" id="IPR039008">
    <property type="entry name" value="IF_rod_dom"/>
</dbReference>
<feature type="compositionally biased region" description="Low complexity" evidence="5">
    <location>
        <begin position="521"/>
        <end position="537"/>
    </location>
</feature>
<feature type="domain" description="IF rod" evidence="6">
    <location>
        <begin position="88"/>
        <end position="399"/>
    </location>
</feature>
<comment type="similarity">
    <text evidence="3">Belongs to the intermediate filament family.</text>
</comment>
<feature type="compositionally biased region" description="Basic and acidic residues" evidence="5">
    <location>
        <begin position="904"/>
        <end position="916"/>
    </location>
</feature>
<feature type="region of interest" description="Disordered" evidence="5">
    <location>
        <begin position="860"/>
        <end position="917"/>
    </location>
</feature>
<evidence type="ECO:0000313" key="9">
    <source>
        <dbReference type="Proteomes" id="UP000429181"/>
    </source>
</evidence>
<evidence type="ECO:0000259" key="6">
    <source>
        <dbReference type="PROSITE" id="PS51842"/>
    </source>
</evidence>
<dbReference type="GO" id="GO:0043034">
    <property type="term" value="C:costamere"/>
    <property type="evidence" value="ECO:0007669"/>
    <property type="project" value="Ensembl"/>
</dbReference>
<evidence type="ECO:0000256" key="2">
    <source>
        <dbReference type="ARBA" id="ARBA00023054"/>
    </source>
</evidence>
<dbReference type="GO" id="GO:0060053">
    <property type="term" value="C:neurofilament cytoskeleton"/>
    <property type="evidence" value="ECO:0007669"/>
    <property type="project" value="Ensembl"/>
</dbReference>
<feature type="region of interest" description="Disordered" evidence="5">
    <location>
        <begin position="1296"/>
        <end position="1316"/>
    </location>
</feature>
<keyword evidence="2 4" id="KW-0175">Coiled coil</keyword>
<protein>
    <submittedName>
        <fullName evidence="7">Synemin</fullName>
    </submittedName>
</protein>
<feature type="compositionally biased region" description="Basic and acidic residues" evidence="5">
    <location>
        <begin position="872"/>
        <end position="886"/>
    </location>
</feature>
<feature type="region of interest" description="Disordered" evidence="5">
    <location>
        <begin position="508"/>
        <end position="601"/>
    </location>
</feature>
<feature type="coiled-coil region" evidence="4">
    <location>
        <begin position="269"/>
        <end position="356"/>
    </location>
</feature>
<dbReference type="Pfam" id="PF00038">
    <property type="entry name" value="Filament"/>
    <property type="match status" value="1"/>
</dbReference>
<dbReference type="SUPFAM" id="SSF64593">
    <property type="entry name" value="Intermediate filament protein, coiled coil region"/>
    <property type="match status" value="2"/>
</dbReference>
<feature type="coiled-coil region" evidence="4">
    <location>
        <begin position="92"/>
        <end position="126"/>
    </location>
</feature>
<evidence type="ECO:0000256" key="3">
    <source>
        <dbReference type="RuleBase" id="RU000685"/>
    </source>
</evidence>
<reference evidence="7" key="2">
    <citation type="submission" date="2025-05" db="UniProtKB">
        <authorList>
            <consortium name="Ensembl"/>
        </authorList>
    </citation>
    <scope>IDENTIFICATION</scope>
</reference>
<dbReference type="GO" id="GO:0019215">
    <property type="term" value="F:intermediate filament binding"/>
    <property type="evidence" value="ECO:0007669"/>
    <property type="project" value="Ensembl"/>
</dbReference>
<feature type="compositionally biased region" description="Polar residues" evidence="5">
    <location>
        <begin position="444"/>
        <end position="456"/>
    </location>
</feature>